<dbReference type="Gene3D" id="2.40.70.10">
    <property type="entry name" value="Acid Proteases"/>
    <property type="match status" value="1"/>
</dbReference>
<protein>
    <recommendedName>
        <fullName evidence="2">Retrotransposon gag domain-containing protein</fullName>
    </recommendedName>
</protein>
<dbReference type="PANTHER" id="PTHR33223">
    <property type="entry name" value="CCHC-TYPE DOMAIN-CONTAINING PROTEIN"/>
    <property type="match status" value="1"/>
</dbReference>
<keyword evidence="3" id="KW-1185">Reference proteome</keyword>
<evidence type="ECO:0000313" key="3">
    <source>
        <dbReference type="Proteomes" id="UP000813463"/>
    </source>
</evidence>
<sequence length="699" mass="78329">MYHNLTLDARDLLHRRRLEQAREAIRNDRITRGLSPSSAKTTASARDHPTPSRQVRPIEVSSRRTSLKRHSPSPIRRCHSPSSRARGRSPRTRVSPLDQQPGAHSSSHHPRHHSPSRIGRIPPRRERTYSPLPESRGRHTSPRGRCDSPPPRTDRHRHTSSLQEALTSFSQEIMNTPRRDKVKVPTIEPFDGTTNPEEHMAAYAAQMNVQTGCGATWCRYFPTTLKGLSLIWFNKHVPKGSIKSYSELEKVFISQFAAGRRHQRTSVNLMAVRQGETETLRNYIKRFNEEVLKIHNLKDETKFAALLAGLQPEDFKFELVKSGVSNLEEAMEKAQMHIQATDICKINWGGESGTREKQKPRPNGSHDQTQPSLKKSVMVDDHGEDPRYNRNRREIYLDLKGKDILPKPPAIHTPEAKRDKSLWCEFHHECGHTTKNCRELKKALDHLADKGKLNIYLRKNPSKAKAKEKESLSDDTGDYIRVIAGGLATGGSVSKAKDSLWALEHQVLKVASASQTAPVMTFGGNTSHPIQESHDDALVIEMKVANSTVGRVLVDSGSSADIITLKCLEGLKYSKDDLKTISQPLIGFGGQGVHPQGTIKLPIRLGPKNKGRRLLVDFLVVDISLPYNIIFGRPLLSKIKAAISVYQLLMQFELEDGSMGKIFGDQQVGRRCYVNSLKRGTSTPQPLAKKAKPEGTQNS</sequence>
<accession>A0ABM3R806</accession>
<feature type="region of interest" description="Disordered" evidence="1">
    <location>
        <begin position="677"/>
        <end position="699"/>
    </location>
</feature>
<reference evidence="4" key="2">
    <citation type="submission" date="2025-08" db="UniProtKB">
        <authorList>
            <consortium name="RefSeq"/>
        </authorList>
    </citation>
    <scope>IDENTIFICATION</scope>
    <source>
        <tissue evidence="4">Leaf</tissue>
    </source>
</reference>
<feature type="domain" description="Retrotransposon gag" evidence="2">
    <location>
        <begin position="220"/>
        <end position="312"/>
    </location>
</feature>
<feature type="region of interest" description="Disordered" evidence="1">
    <location>
        <begin position="27"/>
        <end position="161"/>
    </location>
</feature>
<dbReference type="SUPFAM" id="SSF50630">
    <property type="entry name" value="Acid proteases"/>
    <property type="match status" value="1"/>
</dbReference>
<feature type="region of interest" description="Disordered" evidence="1">
    <location>
        <begin position="349"/>
        <end position="387"/>
    </location>
</feature>
<evidence type="ECO:0000313" key="4">
    <source>
        <dbReference type="RefSeq" id="XP_056691748.1"/>
    </source>
</evidence>
<proteinExistence type="predicted"/>
<feature type="compositionally biased region" description="Polar residues" evidence="1">
    <location>
        <begin position="34"/>
        <end position="44"/>
    </location>
</feature>
<dbReference type="RefSeq" id="XP_056691748.1">
    <property type="nucleotide sequence ID" value="XM_056835770.1"/>
</dbReference>
<reference evidence="3" key="1">
    <citation type="journal article" date="2021" name="Nat. Commun.">
        <title>Genomic analyses provide insights into spinach domestication and the genetic basis of agronomic traits.</title>
        <authorList>
            <person name="Cai X."/>
            <person name="Sun X."/>
            <person name="Xu C."/>
            <person name="Sun H."/>
            <person name="Wang X."/>
            <person name="Ge C."/>
            <person name="Zhang Z."/>
            <person name="Wang Q."/>
            <person name="Fei Z."/>
            <person name="Jiao C."/>
            <person name="Wang Q."/>
        </authorList>
    </citation>
    <scope>NUCLEOTIDE SEQUENCE [LARGE SCALE GENOMIC DNA]</scope>
    <source>
        <strain evidence="3">cv. Varoflay</strain>
    </source>
</reference>
<evidence type="ECO:0000256" key="1">
    <source>
        <dbReference type="SAM" id="MobiDB-lite"/>
    </source>
</evidence>
<feature type="compositionally biased region" description="Basic and acidic residues" evidence="1">
    <location>
        <begin position="377"/>
        <end position="387"/>
    </location>
</feature>
<gene>
    <name evidence="4" type="primary">LOC130467296</name>
</gene>
<dbReference type="GeneID" id="130467296"/>
<feature type="compositionally biased region" description="Basic residues" evidence="1">
    <location>
        <begin position="65"/>
        <end position="91"/>
    </location>
</feature>
<name>A0ABM3R806_SPIOL</name>
<dbReference type="InterPro" id="IPR005162">
    <property type="entry name" value="Retrotrans_gag_dom"/>
</dbReference>
<dbReference type="Proteomes" id="UP000813463">
    <property type="component" value="Chromosome 2"/>
</dbReference>
<dbReference type="PANTHER" id="PTHR33223:SF10">
    <property type="entry name" value="AMINOTRANSFERASE-LIKE PLANT MOBILE DOMAIN-CONTAINING PROTEIN"/>
    <property type="match status" value="1"/>
</dbReference>
<dbReference type="Pfam" id="PF03732">
    <property type="entry name" value="Retrotrans_gag"/>
    <property type="match status" value="1"/>
</dbReference>
<feature type="compositionally biased region" description="Basic residues" evidence="1">
    <location>
        <begin position="106"/>
        <end position="115"/>
    </location>
</feature>
<dbReference type="CDD" id="cd00303">
    <property type="entry name" value="retropepsin_like"/>
    <property type="match status" value="1"/>
</dbReference>
<evidence type="ECO:0000259" key="2">
    <source>
        <dbReference type="Pfam" id="PF03732"/>
    </source>
</evidence>
<organism evidence="3 4">
    <name type="scientific">Spinacia oleracea</name>
    <name type="common">Spinach</name>
    <dbReference type="NCBI Taxonomy" id="3562"/>
    <lineage>
        <taxon>Eukaryota</taxon>
        <taxon>Viridiplantae</taxon>
        <taxon>Streptophyta</taxon>
        <taxon>Embryophyta</taxon>
        <taxon>Tracheophyta</taxon>
        <taxon>Spermatophyta</taxon>
        <taxon>Magnoliopsida</taxon>
        <taxon>eudicotyledons</taxon>
        <taxon>Gunneridae</taxon>
        <taxon>Pentapetalae</taxon>
        <taxon>Caryophyllales</taxon>
        <taxon>Chenopodiaceae</taxon>
        <taxon>Chenopodioideae</taxon>
        <taxon>Anserineae</taxon>
        <taxon>Spinacia</taxon>
    </lineage>
</organism>
<dbReference type="InterPro" id="IPR021109">
    <property type="entry name" value="Peptidase_aspartic_dom_sf"/>
</dbReference>